<reference evidence="2" key="1">
    <citation type="journal article" date="2020" name="Stud. Mycol.">
        <title>101 Dothideomycetes genomes: a test case for predicting lifestyles and emergence of pathogens.</title>
        <authorList>
            <person name="Haridas S."/>
            <person name="Albert R."/>
            <person name="Binder M."/>
            <person name="Bloem J."/>
            <person name="Labutti K."/>
            <person name="Salamov A."/>
            <person name="Andreopoulos B."/>
            <person name="Baker S."/>
            <person name="Barry K."/>
            <person name="Bills G."/>
            <person name="Bluhm B."/>
            <person name="Cannon C."/>
            <person name="Castanera R."/>
            <person name="Culley D."/>
            <person name="Daum C."/>
            <person name="Ezra D."/>
            <person name="Gonzalez J."/>
            <person name="Henrissat B."/>
            <person name="Kuo A."/>
            <person name="Liang C."/>
            <person name="Lipzen A."/>
            <person name="Lutzoni F."/>
            <person name="Magnuson J."/>
            <person name="Mondo S."/>
            <person name="Nolan M."/>
            <person name="Ohm R."/>
            <person name="Pangilinan J."/>
            <person name="Park H.-J."/>
            <person name="Ramirez L."/>
            <person name="Alfaro M."/>
            <person name="Sun H."/>
            <person name="Tritt A."/>
            <person name="Yoshinaga Y."/>
            <person name="Zwiers L.-H."/>
            <person name="Turgeon B."/>
            <person name="Goodwin S."/>
            <person name="Spatafora J."/>
            <person name="Crous P."/>
            <person name="Grigoriev I."/>
        </authorList>
    </citation>
    <scope>NUCLEOTIDE SEQUENCE</scope>
    <source>
        <strain evidence="2">CBS 109.77</strain>
    </source>
</reference>
<evidence type="ECO:0000256" key="1">
    <source>
        <dbReference type="SAM" id="MobiDB-lite"/>
    </source>
</evidence>
<dbReference type="EMBL" id="MU001848">
    <property type="protein sequence ID" value="KAF2795785.1"/>
    <property type="molecule type" value="Genomic_DNA"/>
</dbReference>
<keyword evidence="3" id="KW-1185">Reference proteome</keyword>
<evidence type="ECO:0000313" key="3">
    <source>
        <dbReference type="Proteomes" id="UP000799757"/>
    </source>
</evidence>
<gene>
    <name evidence="2" type="ORF">K505DRAFT_335745</name>
</gene>
<feature type="region of interest" description="Disordered" evidence="1">
    <location>
        <begin position="129"/>
        <end position="156"/>
    </location>
</feature>
<organism evidence="2 3">
    <name type="scientific">Melanomma pulvis-pyrius CBS 109.77</name>
    <dbReference type="NCBI Taxonomy" id="1314802"/>
    <lineage>
        <taxon>Eukaryota</taxon>
        <taxon>Fungi</taxon>
        <taxon>Dikarya</taxon>
        <taxon>Ascomycota</taxon>
        <taxon>Pezizomycotina</taxon>
        <taxon>Dothideomycetes</taxon>
        <taxon>Pleosporomycetidae</taxon>
        <taxon>Pleosporales</taxon>
        <taxon>Melanommataceae</taxon>
        <taxon>Melanomma</taxon>
    </lineage>
</organism>
<name>A0A6A6XIP8_9PLEO</name>
<accession>A0A6A6XIP8</accession>
<dbReference type="AlphaFoldDB" id="A0A6A6XIP8"/>
<dbReference type="Proteomes" id="UP000799757">
    <property type="component" value="Unassembled WGS sequence"/>
</dbReference>
<protein>
    <submittedName>
        <fullName evidence="2">Uncharacterized protein</fullName>
    </submittedName>
</protein>
<proteinExistence type="predicted"/>
<evidence type="ECO:0000313" key="2">
    <source>
        <dbReference type="EMBL" id="KAF2795785.1"/>
    </source>
</evidence>
<sequence>MARQRCVGRGLIVAVEPPLLANDDAEGEGARQGEAKQAWAAACRCLMQRAANGRGGATYQTCQHHHHLLHYHRRHPLLARVRSCRSSVMRRGCPPRHHSPKSHGTVAQDALLHRGAGRPSCWIPSATPSAQPLGVAPSSPGTLPLPDMAESQLSVS</sequence>